<dbReference type="SUPFAM" id="SSF56176">
    <property type="entry name" value="FAD-binding/transporter-associated domain-like"/>
    <property type="match status" value="1"/>
</dbReference>
<dbReference type="InterPro" id="IPR002888">
    <property type="entry name" value="2Fe-2S-bd"/>
</dbReference>
<dbReference type="SMART" id="SM01092">
    <property type="entry name" value="CO_deh_flav_C"/>
    <property type="match status" value="1"/>
</dbReference>
<evidence type="ECO:0000256" key="4">
    <source>
        <dbReference type="ARBA" id="ARBA00022827"/>
    </source>
</evidence>
<sequence length="452" mass="47616">MAKITLNGQTFESGSDPRKPFLEVLREEFGLRGTKYGCGEGECGACTVVVDGETVCACLTLTGSLAGKEVTTVEGLANDPVGVALFNSFARHGAVQCGFCTPGFVMSAWQLLAKQENPDTDAIRDAVGGNLCRCTGYVRIVDAIRECGLGAANSPVVARIGEGGASDYVAQAYWRPASLEELFHDLGSFSDNSRMIAGGTDLMVQNEHRLNELELIDISGLSELRGISQSDGSITIGALTSWAEIGRSKLIERWAPLLGLASHEVGGIQIQNRGTIGGNIANASPAADGLPGLYVYDAMVELASSSGQRSLPIADFMVGPGRTSLAAGEVITAVRIPKVEMPGTPLVFFEKVGPRKAQTITKASLAFHGWMEEGRIVAPRIALGAVAPTVLRAREAERMLAKDITVAGVAMAAAQLSGIISPIDDIRSTAEYRSKLITGLLRRGFASHAGIH</sequence>
<dbReference type="Pfam" id="PF00111">
    <property type="entry name" value="Fer2"/>
    <property type="match status" value="1"/>
</dbReference>
<keyword evidence="5" id="KW-0560">Oxidoreductase</keyword>
<dbReference type="OrthoDB" id="9814706at2"/>
<evidence type="ECO:0000256" key="2">
    <source>
        <dbReference type="ARBA" id="ARBA00022630"/>
    </source>
</evidence>
<dbReference type="InterPro" id="IPR016167">
    <property type="entry name" value="FAD-bd_PCMH_sub1"/>
</dbReference>
<dbReference type="GO" id="GO:0051537">
    <property type="term" value="F:2 iron, 2 sulfur cluster binding"/>
    <property type="evidence" value="ECO:0007669"/>
    <property type="project" value="InterPro"/>
</dbReference>
<dbReference type="InterPro" id="IPR016169">
    <property type="entry name" value="FAD-bd_PCMH_sub2"/>
</dbReference>
<dbReference type="Gene3D" id="1.10.150.120">
    <property type="entry name" value="[2Fe-2S]-binding domain"/>
    <property type="match status" value="1"/>
</dbReference>
<dbReference type="InterPro" id="IPR012675">
    <property type="entry name" value="Beta-grasp_dom_sf"/>
</dbReference>
<keyword evidence="4" id="KW-0274">FAD</keyword>
<evidence type="ECO:0000259" key="7">
    <source>
        <dbReference type="PROSITE" id="PS51085"/>
    </source>
</evidence>
<keyword evidence="3" id="KW-0479">Metal-binding</keyword>
<accession>A0A1H8W4R6</accession>
<dbReference type="InterPro" id="IPR002346">
    <property type="entry name" value="Mopterin_DH_FAD-bd"/>
</dbReference>
<dbReference type="Pfam" id="PF03450">
    <property type="entry name" value="CO_deh_flav_C"/>
    <property type="match status" value="1"/>
</dbReference>
<dbReference type="PROSITE" id="PS00197">
    <property type="entry name" value="2FE2S_FER_1"/>
    <property type="match status" value="1"/>
</dbReference>
<dbReference type="AlphaFoldDB" id="A0A1H8W4R6"/>
<evidence type="ECO:0000259" key="8">
    <source>
        <dbReference type="PROSITE" id="PS51387"/>
    </source>
</evidence>
<dbReference type="CDD" id="cd00207">
    <property type="entry name" value="fer2"/>
    <property type="match status" value="1"/>
</dbReference>
<dbReference type="Gene3D" id="3.10.20.30">
    <property type="match status" value="1"/>
</dbReference>
<dbReference type="PANTHER" id="PTHR11908:SF132">
    <property type="entry name" value="ALDEHYDE OXIDASE 1-RELATED"/>
    <property type="match status" value="1"/>
</dbReference>
<evidence type="ECO:0000313" key="10">
    <source>
        <dbReference type="Proteomes" id="UP000198893"/>
    </source>
</evidence>
<keyword evidence="2" id="KW-0285">Flavoprotein</keyword>
<evidence type="ECO:0000256" key="5">
    <source>
        <dbReference type="ARBA" id="ARBA00023002"/>
    </source>
</evidence>
<dbReference type="PANTHER" id="PTHR11908">
    <property type="entry name" value="XANTHINE DEHYDROGENASE"/>
    <property type="match status" value="1"/>
</dbReference>
<evidence type="ECO:0000256" key="6">
    <source>
        <dbReference type="ARBA" id="ARBA00023004"/>
    </source>
</evidence>
<dbReference type="SUPFAM" id="SSF54292">
    <property type="entry name" value="2Fe-2S ferredoxin-like"/>
    <property type="match status" value="1"/>
</dbReference>
<feature type="domain" description="FAD-binding PCMH-type" evidence="8">
    <location>
        <begin position="166"/>
        <end position="341"/>
    </location>
</feature>
<feature type="domain" description="2Fe-2S ferredoxin-type" evidence="7">
    <location>
        <begin position="2"/>
        <end position="76"/>
    </location>
</feature>
<dbReference type="STRING" id="569882.SAMN04490248_1439"/>
<dbReference type="PROSITE" id="PS51085">
    <property type="entry name" value="2FE2S_FER_2"/>
    <property type="match status" value="1"/>
</dbReference>
<dbReference type="InterPro" id="IPR036010">
    <property type="entry name" value="2Fe-2S_ferredoxin-like_sf"/>
</dbReference>
<gene>
    <name evidence="9" type="ORF">SAMN04490248_1439</name>
</gene>
<dbReference type="RefSeq" id="WP_093120650.1">
    <property type="nucleotide sequence ID" value="NZ_FODS01000043.1"/>
</dbReference>
<dbReference type="EMBL" id="FODS01000043">
    <property type="protein sequence ID" value="SEP22619.1"/>
    <property type="molecule type" value="Genomic_DNA"/>
</dbReference>
<dbReference type="InterPro" id="IPR016208">
    <property type="entry name" value="Ald_Oxase/xanthine_DH-like"/>
</dbReference>
<dbReference type="Pfam" id="PF00941">
    <property type="entry name" value="FAD_binding_5"/>
    <property type="match status" value="1"/>
</dbReference>
<dbReference type="GO" id="GO:0071949">
    <property type="term" value="F:FAD binding"/>
    <property type="evidence" value="ECO:0007669"/>
    <property type="project" value="InterPro"/>
</dbReference>
<keyword evidence="1" id="KW-0500">Molybdenum</keyword>
<dbReference type="GO" id="GO:0016491">
    <property type="term" value="F:oxidoreductase activity"/>
    <property type="evidence" value="ECO:0007669"/>
    <property type="project" value="UniProtKB-KW"/>
</dbReference>
<dbReference type="InterPro" id="IPR016166">
    <property type="entry name" value="FAD-bd_PCMH"/>
</dbReference>
<dbReference type="GO" id="GO:0005506">
    <property type="term" value="F:iron ion binding"/>
    <property type="evidence" value="ECO:0007669"/>
    <property type="project" value="InterPro"/>
</dbReference>
<keyword evidence="10" id="KW-1185">Reference proteome</keyword>
<dbReference type="SUPFAM" id="SSF55447">
    <property type="entry name" value="CO dehydrogenase flavoprotein C-terminal domain-like"/>
    <property type="match status" value="1"/>
</dbReference>
<reference evidence="9 10" key="1">
    <citation type="submission" date="2016-10" db="EMBL/GenBank/DDBJ databases">
        <authorList>
            <person name="de Groot N.N."/>
        </authorList>
    </citation>
    <scope>NUCLEOTIDE SEQUENCE [LARGE SCALE GENOMIC DNA]</scope>
    <source>
        <strain evidence="9 10">DSM 27842</strain>
    </source>
</reference>
<evidence type="ECO:0000313" key="9">
    <source>
        <dbReference type="EMBL" id="SEP22619.1"/>
    </source>
</evidence>
<dbReference type="InterPro" id="IPR006058">
    <property type="entry name" value="2Fe2S_fd_BS"/>
</dbReference>
<name>A0A1H8W4R6_9RHOB</name>
<dbReference type="Gene3D" id="3.30.465.10">
    <property type="match status" value="1"/>
</dbReference>
<dbReference type="InterPro" id="IPR005107">
    <property type="entry name" value="CO_DH_flav_C"/>
</dbReference>
<proteinExistence type="predicted"/>
<organism evidence="9 10">
    <name type="scientific">Salinihabitans flavidus</name>
    <dbReference type="NCBI Taxonomy" id="569882"/>
    <lineage>
        <taxon>Bacteria</taxon>
        <taxon>Pseudomonadati</taxon>
        <taxon>Pseudomonadota</taxon>
        <taxon>Alphaproteobacteria</taxon>
        <taxon>Rhodobacterales</taxon>
        <taxon>Roseobacteraceae</taxon>
        <taxon>Salinihabitans</taxon>
    </lineage>
</organism>
<dbReference type="SUPFAM" id="SSF47741">
    <property type="entry name" value="CO dehydrogenase ISP C-domain like"/>
    <property type="match status" value="1"/>
</dbReference>
<protein>
    <submittedName>
        <fullName evidence="9">Xanthine dehydrogenase small subunit</fullName>
    </submittedName>
</protein>
<dbReference type="Proteomes" id="UP000198893">
    <property type="component" value="Unassembled WGS sequence"/>
</dbReference>
<dbReference type="Pfam" id="PF01799">
    <property type="entry name" value="Fer2_2"/>
    <property type="match status" value="1"/>
</dbReference>
<dbReference type="Gene3D" id="3.30.43.10">
    <property type="entry name" value="Uridine Diphospho-n-acetylenolpyruvylglucosamine Reductase, domain 2"/>
    <property type="match status" value="1"/>
</dbReference>
<dbReference type="Gene3D" id="3.30.390.50">
    <property type="entry name" value="CO dehydrogenase flavoprotein, C-terminal domain"/>
    <property type="match status" value="1"/>
</dbReference>
<dbReference type="InterPro" id="IPR036318">
    <property type="entry name" value="FAD-bd_PCMH-like_sf"/>
</dbReference>
<keyword evidence="6" id="KW-0408">Iron</keyword>
<dbReference type="InterPro" id="IPR001041">
    <property type="entry name" value="2Fe-2S_ferredoxin-type"/>
</dbReference>
<evidence type="ECO:0000256" key="1">
    <source>
        <dbReference type="ARBA" id="ARBA00022505"/>
    </source>
</evidence>
<dbReference type="InterPro" id="IPR036884">
    <property type="entry name" value="2Fe-2S-bd_dom_sf"/>
</dbReference>
<dbReference type="InterPro" id="IPR036683">
    <property type="entry name" value="CO_DH_flav_C_dom_sf"/>
</dbReference>
<dbReference type="PROSITE" id="PS51387">
    <property type="entry name" value="FAD_PCMH"/>
    <property type="match status" value="1"/>
</dbReference>
<evidence type="ECO:0000256" key="3">
    <source>
        <dbReference type="ARBA" id="ARBA00022723"/>
    </source>
</evidence>